<reference evidence="1 2" key="1">
    <citation type="submission" date="2020-10" db="EMBL/GenBank/DDBJ databases">
        <title>Degradation of 1,4-Dioxane by Xanthobacter sp. YN2, via a Novel Group-2 Soluble Di-Iron Monooxygenase.</title>
        <authorList>
            <person name="Ma F."/>
            <person name="Wang Y."/>
            <person name="Yang J."/>
            <person name="Guo H."/>
            <person name="Su D."/>
            <person name="Yu L."/>
        </authorList>
    </citation>
    <scope>NUCLEOTIDE SEQUENCE [LARGE SCALE GENOMIC DNA]</scope>
    <source>
        <strain evidence="1 2">YN2</strain>
    </source>
</reference>
<sequence>MLDDGDLTQFLSAFEARHLPGVDPRPPAEVLLSEDGLFATEFGRLVSSLQIAAVLGDAPPLAAAAARLILNAIEAQRFAPLAEHNAWSQAIAWAVTQPALRNPDALASLSFRDRETIVGDACLRLRKRGFKINVGAYGPRIDGNSRREIVRIVEGYMGLLGGFETANQILRAMRDANNLHDGMWLFGEVGLGIYDAKQPMIPVGWLMSLALRIIEKKGNARKPAVAWATLIELATDFAAVHDCQRYSSFEDMDLHPSQLHRTLAASTLWREFFTLPQMPAQAMRKVLDALVGVLTEDDAHRLGFKPSALVSEITKLCEWSAEDGITTFPRPDVERALPLLNRLTKGPSERVDSGYSDPLAVDGRTQDSVLFFACGPNRAMTLPRSFLAEAACEFVFGLVWSKLGSRAADVVGLTMERAIETACCGKAPTVLASQAYAVRGQRYEFDAATRHEDRIVLIETKGKMLTRQSRSGDMFSFFRDYSDSFLRMLSQLVRHEINLRAGDTPLTSPGEAVDDLRPVKVAVSPLSYGPASDKALSNTVIRSLVGAKLSVVTPDRENERIIAAFNKRTASLLDDIVQVAPKKDGLAELFPYLIDVFWLDLGQLLYVLDRADTVWDAFRPLKHITFSSRDFWTELAHAERGGLTAGKWRPVK</sequence>
<evidence type="ECO:0000313" key="1">
    <source>
        <dbReference type="EMBL" id="QRG07159.1"/>
    </source>
</evidence>
<dbReference type="EMBL" id="CP063362">
    <property type="protein sequence ID" value="QRG07159.1"/>
    <property type="molecule type" value="Genomic_DNA"/>
</dbReference>
<proteinExistence type="predicted"/>
<dbReference type="AlphaFoldDB" id="A0A974PPW7"/>
<dbReference type="RefSeq" id="WP_203194071.1">
    <property type="nucleotide sequence ID" value="NZ_CP063362.1"/>
</dbReference>
<name>A0A974PPW7_9HYPH</name>
<keyword evidence="2" id="KW-1185">Reference proteome</keyword>
<dbReference type="Proteomes" id="UP000596427">
    <property type="component" value="Chromosome"/>
</dbReference>
<organism evidence="1 2">
    <name type="scientific">Xanthobacter dioxanivorans</name>
    <dbReference type="NCBI Taxonomy" id="2528964"/>
    <lineage>
        <taxon>Bacteria</taxon>
        <taxon>Pseudomonadati</taxon>
        <taxon>Pseudomonadota</taxon>
        <taxon>Alphaproteobacteria</taxon>
        <taxon>Hyphomicrobiales</taxon>
        <taxon>Xanthobacteraceae</taxon>
        <taxon>Xanthobacter</taxon>
    </lineage>
</organism>
<dbReference type="KEGG" id="xdi:EZH22_01550"/>
<evidence type="ECO:0000313" key="2">
    <source>
        <dbReference type="Proteomes" id="UP000596427"/>
    </source>
</evidence>
<gene>
    <name evidence="1" type="ORF">EZH22_01550</name>
</gene>
<accession>A0A974PPW7</accession>
<protein>
    <submittedName>
        <fullName evidence="1">Uncharacterized protein</fullName>
    </submittedName>
</protein>